<evidence type="ECO:0000256" key="4">
    <source>
        <dbReference type="ARBA" id="ARBA00013244"/>
    </source>
</evidence>
<evidence type="ECO:0000256" key="11">
    <source>
        <dbReference type="RuleBase" id="RU361241"/>
    </source>
</evidence>
<dbReference type="InterPro" id="IPR009721">
    <property type="entry name" value="O-acyltransferase_WSD1_C"/>
</dbReference>
<keyword evidence="15" id="KW-1185">Reference proteome</keyword>
<sequence length="497" mass="53343">MHALSSLDTFFLAAEDGRTNTNVSALAIVDGLRADGSRLTREHLVDLVGERLHLLPPLRWRLAEVPFDLGHPYWVDTDVDVEFHVRELGLPAPGTTAQLEQQVARLAGLPMDRTRPLWEIWLLHGLADGRVGVLTKLHHAAVDGVSGAEIMGVLFDGSPEGRDLAPAPPFRGERVPGQVALLGRGLSDAARHSLRALGAGWRTLTHLDHVPTVRGLPGTRTTGRTARRLAEVAGIREDGDLLDAPRLESPRTHLNGTISRHRRLATVSLPLDDVRLLKDRHGTTVNDVVVALCAGALRSWLGSTARLPAEPLVAAVPVSVRTRAEQGTFGNRVGTMVVPLPTDEADPIDRLRACRAELAVAKERHRAIPATLLRDSTELVPPVLFGRVTRALTRLAATEGLSPAANVVISNVPGSRLPLYCAGSRVLEHYPVSTISDSLGLNITVFSYLDQLNVGLVADRDLVDDLDGLAEALRAELATLLAADATTAPAPAAEVAR</sequence>
<comment type="catalytic activity">
    <reaction evidence="10 11">
        <text>an acyl-CoA + a 1,2-diacyl-sn-glycerol = a triacyl-sn-glycerol + CoA</text>
        <dbReference type="Rhea" id="RHEA:10868"/>
        <dbReference type="ChEBI" id="CHEBI:17815"/>
        <dbReference type="ChEBI" id="CHEBI:57287"/>
        <dbReference type="ChEBI" id="CHEBI:58342"/>
        <dbReference type="ChEBI" id="CHEBI:64615"/>
        <dbReference type="EC" id="2.3.1.20"/>
    </reaction>
</comment>
<dbReference type="EC" id="2.3.1.20" evidence="4 11"/>
<dbReference type="Gene3D" id="3.30.559.10">
    <property type="entry name" value="Chloramphenicol acetyltransferase-like domain"/>
    <property type="match status" value="1"/>
</dbReference>
<keyword evidence="8 11" id="KW-0443">Lipid metabolism</keyword>
<evidence type="ECO:0000256" key="7">
    <source>
        <dbReference type="ARBA" id="ARBA00022798"/>
    </source>
</evidence>
<protein>
    <recommendedName>
        <fullName evidence="4 11">Diacylglycerol O-acyltransferase</fullName>
        <ecNumber evidence="4 11">2.3.1.20</ecNumber>
    </recommendedName>
</protein>
<evidence type="ECO:0000313" key="14">
    <source>
        <dbReference type="EMBL" id="MFD1947427.1"/>
    </source>
</evidence>
<evidence type="ECO:0000256" key="2">
    <source>
        <dbReference type="ARBA" id="ARBA00005189"/>
    </source>
</evidence>
<feature type="domain" description="O-acyltransferase WSD1-like N-terminal" evidence="12">
    <location>
        <begin position="4"/>
        <end position="289"/>
    </location>
</feature>
<dbReference type="Gene3D" id="3.30.559.30">
    <property type="entry name" value="Nonribosomal peptide synthetase, condensation domain"/>
    <property type="match status" value="1"/>
</dbReference>
<dbReference type="GO" id="GO:0016746">
    <property type="term" value="F:acyltransferase activity"/>
    <property type="evidence" value="ECO:0007669"/>
    <property type="project" value="UniProtKB-KW"/>
</dbReference>
<reference evidence="15" key="1">
    <citation type="journal article" date="2019" name="Int. J. Syst. Evol. Microbiol.">
        <title>The Global Catalogue of Microorganisms (GCM) 10K type strain sequencing project: providing services to taxonomists for standard genome sequencing and annotation.</title>
        <authorList>
            <consortium name="The Broad Institute Genomics Platform"/>
            <consortium name="The Broad Institute Genome Sequencing Center for Infectious Disease"/>
            <person name="Wu L."/>
            <person name="Ma J."/>
        </authorList>
    </citation>
    <scope>NUCLEOTIDE SEQUENCE [LARGE SCALE GENOMIC DNA]</scope>
    <source>
        <strain evidence="15">CGMCC 1.12477</strain>
    </source>
</reference>
<evidence type="ECO:0000256" key="5">
    <source>
        <dbReference type="ARBA" id="ARBA00022516"/>
    </source>
</evidence>
<evidence type="ECO:0000256" key="3">
    <source>
        <dbReference type="ARBA" id="ARBA00009587"/>
    </source>
</evidence>
<dbReference type="EMBL" id="JBHUGD010000003">
    <property type="protein sequence ID" value="MFD1947427.1"/>
    <property type="molecule type" value="Genomic_DNA"/>
</dbReference>
<evidence type="ECO:0000259" key="12">
    <source>
        <dbReference type="Pfam" id="PF03007"/>
    </source>
</evidence>
<keyword evidence="9 11" id="KW-0012">Acyltransferase</keyword>
<evidence type="ECO:0000313" key="15">
    <source>
        <dbReference type="Proteomes" id="UP001597351"/>
    </source>
</evidence>
<dbReference type="Pfam" id="PF03007">
    <property type="entry name" value="WS_DGAT_cat"/>
    <property type="match status" value="1"/>
</dbReference>
<dbReference type="Proteomes" id="UP001597351">
    <property type="component" value="Unassembled WGS sequence"/>
</dbReference>
<gene>
    <name evidence="14" type="ORF">ACFSDE_11555</name>
</gene>
<keyword evidence="7 11" id="KW-0319">Glycerol metabolism</keyword>
<dbReference type="InterPro" id="IPR004255">
    <property type="entry name" value="O-acyltransferase_WSD1_N"/>
</dbReference>
<evidence type="ECO:0000256" key="10">
    <source>
        <dbReference type="ARBA" id="ARBA00048109"/>
    </source>
</evidence>
<comment type="pathway">
    <text evidence="2">Lipid metabolism.</text>
</comment>
<organism evidence="14 15">
    <name type="scientific">Nocardioides aestuarii</name>
    <dbReference type="NCBI Taxonomy" id="252231"/>
    <lineage>
        <taxon>Bacteria</taxon>
        <taxon>Bacillati</taxon>
        <taxon>Actinomycetota</taxon>
        <taxon>Actinomycetes</taxon>
        <taxon>Propionibacteriales</taxon>
        <taxon>Nocardioidaceae</taxon>
        <taxon>Nocardioides</taxon>
    </lineage>
</organism>
<keyword evidence="5 11" id="KW-0444">Lipid biosynthesis</keyword>
<feature type="domain" description="O-acyltransferase WSD1 C-terminal" evidence="13">
    <location>
        <begin position="330"/>
        <end position="480"/>
    </location>
</feature>
<dbReference type="InterPro" id="IPR023213">
    <property type="entry name" value="CAT-like_dom_sf"/>
</dbReference>
<dbReference type="SUPFAM" id="SSF52777">
    <property type="entry name" value="CoA-dependent acyltransferases"/>
    <property type="match status" value="2"/>
</dbReference>
<evidence type="ECO:0000256" key="8">
    <source>
        <dbReference type="ARBA" id="ARBA00023098"/>
    </source>
</evidence>
<comment type="caution">
    <text evidence="14">The sequence shown here is derived from an EMBL/GenBank/DDBJ whole genome shotgun (WGS) entry which is preliminary data.</text>
</comment>
<evidence type="ECO:0000256" key="6">
    <source>
        <dbReference type="ARBA" id="ARBA00022679"/>
    </source>
</evidence>
<evidence type="ECO:0000259" key="13">
    <source>
        <dbReference type="Pfam" id="PF06974"/>
    </source>
</evidence>
<dbReference type="InterPro" id="IPR014292">
    <property type="entry name" value="Acyl_transf_WS/DGAT"/>
</dbReference>
<proteinExistence type="inferred from homology"/>
<evidence type="ECO:0000256" key="9">
    <source>
        <dbReference type="ARBA" id="ARBA00023315"/>
    </source>
</evidence>
<dbReference type="PANTHER" id="PTHR31650">
    <property type="entry name" value="O-ACYLTRANSFERASE (WSD1-LIKE) FAMILY PROTEIN"/>
    <property type="match status" value="1"/>
</dbReference>
<dbReference type="InterPro" id="IPR045034">
    <property type="entry name" value="O-acyltransferase_WSD1-like"/>
</dbReference>
<dbReference type="Pfam" id="PF06974">
    <property type="entry name" value="WS_DGAT_C"/>
    <property type="match status" value="1"/>
</dbReference>
<name>A0ABW4TNX4_9ACTN</name>
<comment type="similarity">
    <text evidence="3 11">Belongs to the long-chain O-acyltransferase family.</text>
</comment>
<evidence type="ECO:0000256" key="1">
    <source>
        <dbReference type="ARBA" id="ARBA00004771"/>
    </source>
</evidence>
<comment type="pathway">
    <text evidence="1 11">Glycerolipid metabolism; triacylglycerol biosynthesis.</text>
</comment>
<keyword evidence="6 11" id="KW-0808">Transferase</keyword>
<dbReference type="RefSeq" id="WP_343918520.1">
    <property type="nucleotide sequence ID" value="NZ_BAAAJT010000002.1"/>
</dbReference>
<accession>A0ABW4TNX4</accession>
<dbReference type="PANTHER" id="PTHR31650:SF1">
    <property type="entry name" value="WAX ESTER SYNTHASE_DIACYLGLYCEROL ACYLTRANSFERASE 4-RELATED"/>
    <property type="match status" value="1"/>
</dbReference>
<dbReference type="NCBIfam" id="TIGR02946">
    <property type="entry name" value="acyl_WS_DGAT"/>
    <property type="match status" value="1"/>
</dbReference>